<dbReference type="EMBL" id="JATAAI010000004">
    <property type="protein sequence ID" value="KAK1746081.1"/>
    <property type="molecule type" value="Genomic_DNA"/>
</dbReference>
<evidence type="ECO:0000256" key="2">
    <source>
        <dbReference type="SAM" id="MobiDB-lite"/>
    </source>
</evidence>
<feature type="compositionally biased region" description="Basic and acidic residues" evidence="2">
    <location>
        <begin position="268"/>
        <end position="280"/>
    </location>
</feature>
<keyword evidence="1" id="KW-0175">Coiled coil</keyword>
<comment type="caution">
    <text evidence="4">The sequence shown here is derived from an EMBL/GenBank/DDBJ whole genome shotgun (WGS) entry which is preliminary data.</text>
</comment>
<feature type="region of interest" description="Disordered" evidence="2">
    <location>
        <begin position="41"/>
        <end position="60"/>
    </location>
</feature>
<organism evidence="4 5">
    <name type="scientific">Skeletonema marinoi</name>
    <dbReference type="NCBI Taxonomy" id="267567"/>
    <lineage>
        <taxon>Eukaryota</taxon>
        <taxon>Sar</taxon>
        <taxon>Stramenopiles</taxon>
        <taxon>Ochrophyta</taxon>
        <taxon>Bacillariophyta</taxon>
        <taxon>Coscinodiscophyceae</taxon>
        <taxon>Thalassiosirophycidae</taxon>
        <taxon>Thalassiosirales</taxon>
        <taxon>Skeletonemataceae</taxon>
        <taxon>Skeletonema</taxon>
        <taxon>Skeletonema marinoi-dohrnii complex</taxon>
    </lineage>
</organism>
<dbReference type="Proteomes" id="UP001224775">
    <property type="component" value="Unassembled WGS sequence"/>
</dbReference>
<evidence type="ECO:0000313" key="4">
    <source>
        <dbReference type="EMBL" id="KAK1746081.1"/>
    </source>
</evidence>
<feature type="signal peptide" evidence="3">
    <location>
        <begin position="1"/>
        <end position="20"/>
    </location>
</feature>
<protein>
    <submittedName>
        <fullName evidence="4">Uncharacterized protein</fullName>
    </submittedName>
</protein>
<keyword evidence="5" id="KW-1185">Reference proteome</keyword>
<feature type="coiled-coil region" evidence="1">
    <location>
        <begin position="335"/>
        <end position="412"/>
    </location>
</feature>
<evidence type="ECO:0000313" key="5">
    <source>
        <dbReference type="Proteomes" id="UP001224775"/>
    </source>
</evidence>
<dbReference type="AlphaFoldDB" id="A0AAD9DFR7"/>
<evidence type="ECO:0000256" key="3">
    <source>
        <dbReference type="SAM" id="SignalP"/>
    </source>
</evidence>
<name>A0AAD9DFR7_9STRA</name>
<sequence length="420" mass="47228">MKSIIFALVLFFPTAITTTGFQLALTSKIINLTRSRTQTPPSTTEVVAVAPPSKPDSNNNKRSIIALATTSSSLLSIIHRPNVACATTATTIIPPSPLSSVSLIDPAILTTTEGLSVINSNNNKNLLSVLMTTFMSTIQMKQHSMAMFAIAVGMTAVLLKCAEGGYVKFVEFVAEQCLGYYGMNSVGGLRRHKRGVVVDEEETKKKKKKVDWNDYVLRLSRRRKEGAVDDDDKIVLDNKTMLFQQPAAKVAKDRYDNIMMERANQSYREKQYEQHHHDTDLSSTTSASDDLDTPSRSSWNKYKTTLDTLTQNQVEHDETSDKLQIMKNLLTWEDYKHLVSELQLKKEECSMLQEEVSSLKKLLQVERTVHSYHTPQVVVDSGSSDDDKELELKTLEDKAKEYDETIQQAKVKDGDSVRWH</sequence>
<keyword evidence="3" id="KW-0732">Signal</keyword>
<proteinExistence type="predicted"/>
<accession>A0AAD9DFR7</accession>
<gene>
    <name evidence="4" type="ORF">QTG54_002688</name>
</gene>
<feature type="chain" id="PRO_5042168963" evidence="3">
    <location>
        <begin position="21"/>
        <end position="420"/>
    </location>
</feature>
<reference evidence="4" key="1">
    <citation type="submission" date="2023-06" db="EMBL/GenBank/DDBJ databases">
        <title>Survivors Of The Sea: Transcriptome response of Skeletonema marinoi to long-term dormancy.</title>
        <authorList>
            <person name="Pinder M.I.M."/>
            <person name="Kourtchenko O."/>
            <person name="Robertson E.K."/>
            <person name="Larsson T."/>
            <person name="Maumus F."/>
            <person name="Osuna-Cruz C.M."/>
            <person name="Vancaester E."/>
            <person name="Stenow R."/>
            <person name="Vandepoele K."/>
            <person name="Ploug H."/>
            <person name="Bruchert V."/>
            <person name="Godhe A."/>
            <person name="Topel M."/>
        </authorList>
    </citation>
    <scope>NUCLEOTIDE SEQUENCE</scope>
    <source>
        <strain evidence="4">R05AC</strain>
    </source>
</reference>
<evidence type="ECO:0000256" key="1">
    <source>
        <dbReference type="SAM" id="Coils"/>
    </source>
</evidence>
<feature type="region of interest" description="Disordered" evidence="2">
    <location>
        <begin position="268"/>
        <end position="296"/>
    </location>
</feature>